<accession>A0A8T2VM60</accession>
<proteinExistence type="predicted"/>
<reference evidence="1" key="1">
    <citation type="submission" date="2021-08" db="EMBL/GenBank/DDBJ databases">
        <title>WGS assembly of Ceratopteris richardii.</title>
        <authorList>
            <person name="Marchant D.B."/>
            <person name="Chen G."/>
            <person name="Jenkins J."/>
            <person name="Shu S."/>
            <person name="Leebens-Mack J."/>
            <person name="Grimwood J."/>
            <person name="Schmutz J."/>
            <person name="Soltis P."/>
            <person name="Soltis D."/>
            <person name="Chen Z.-H."/>
        </authorList>
    </citation>
    <scope>NUCLEOTIDE SEQUENCE</scope>
    <source>
        <strain evidence="1">Whitten #5841</strain>
        <tissue evidence="1">Leaf</tissue>
    </source>
</reference>
<organism evidence="1 2">
    <name type="scientific">Ceratopteris richardii</name>
    <name type="common">Triangle waterfern</name>
    <dbReference type="NCBI Taxonomy" id="49495"/>
    <lineage>
        <taxon>Eukaryota</taxon>
        <taxon>Viridiplantae</taxon>
        <taxon>Streptophyta</taxon>
        <taxon>Embryophyta</taxon>
        <taxon>Tracheophyta</taxon>
        <taxon>Polypodiopsida</taxon>
        <taxon>Polypodiidae</taxon>
        <taxon>Polypodiales</taxon>
        <taxon>Pteridineae</taxon>
        <taxon>Pteridaceae</taxon>
        <taxon>Parkerioideae</taxon>
        <taxon>Ceratopteris</taxon>
    </lineage>
</organism>
<gene>
    <name evidence="1" type="ORF">KP509_01G014000</name>
</gene>
<sequence>MSLSVFFVCRNRGGTQVIGEGHRFFGLSLVLLSVQVRVEGEGEGTLTSAEGRREDRHRGSTELLIEIGRCTERRGFFFFVPWCRWSFSTLSPWETWTVSPKL</sequence>
<keyword evidence="2" id="KW-1185">Reference proteome</keyword>
<protein>
    <submittedName>
        <fullName evidence="1">Uncharacterized protein</fullName>
    </submittedName>
</protein>
<dbReference type="AlphaFoldDB" id="A0A8T2VM60"/>
<evidence type="ECO:0000313" key="2">
    <source>
        <dbReference type="Proteomes" id="UP000825935"/>
    </source>
</evidence>
<comment type="caution">
    <text evidence="1">The sequence shown here is derived from an EMBL/GenBank/DDBJ whole genome shotgun (WGS) entry which is preliminary data.</text>
</comment>
<name>A0A8T2VM60_CERRI</name>
<evidence type="ECO:0000313" key="1">
    <source>
        <dbReference type="EMBL" id="KAH7445549.1"/>
    </source>
</evidence>
<dbReference type="Proteomes" id="UP000825935">
    <property type="component" value="Chromosome 1"/>
</dbReference>
<dbReference type="EMBL" id="CM035406">
    <property type="protein sequence ID" value="KAH7445549.1"/>
    <property type="molecule type" value="Genomic_DNA"/>
</dbReference>